<evidence type="ECO:0000313" key="2">
    <source>
        <dbReference type="EMBL" id="KFM56540.1"/>
    </source>
</evidence>
<feature type="transmembrane region" description="Helical" evidence="1">
    <location>
        <begin position="38"/>
        <end position="56"/>
    </location>
</feature>
<reference evidence="2 3" key="1">
    <citation type="submission" date="2013-11" db="EMBL/GenBank/DDBJ databases">
        <title>Genome sequencing of Stegodyphus mimosarum.</title>
        <authorList>
            <person name="Bechsgaard J."/>
        </authorList>
    </citation>
    <scope>NUCLEOTIDE SEQUENCE [LARGE SCALE GENOMIC DNA]</scope>
</reference>
<sequence length="57" mass="6785">MFRDYNASFTSNNEVRRIWSKLNLQAVYVCLEPINNKWILLSWTIYVLAASWCIIIC</sequence>
<evidence type="ECO:0000313" key="3">
    <source>
        <dbReference type="Proteomes" id="UP000054359"/>
    </source>
</evidence>
<dbReference type="Proteomes" id="UP000054359">
    <property type="component" value="Unassembled WGS sequence"/>
</dbReference>
<accession>A0A087SUK1</accession>
<name>A0A087SUK1_STEMI</name>
<keyword evidence="1" id="KW-1133">Transmembrane helix</keyword>
<keyword evidence="3" id="KW-1185">Reference proteome</keyword>
<feature type="non-terminal residue" evidence="2">
    <location>
        <position position="57"/>
    </location>
</feature>
<gene>
    <name evidence="2" type="ORF">X975_10010</name>
</gene>
<keyword evidence="1" id="KW-0812">Transmembrane</keyword>
<organism evidence="2 3">
    <name type="scientific">Stegodyphus mimosarum</name>
    <name type="common">African social velvet spider</name>
    <dbReference type="NCBI Taxonomy" id="407821"/>
    <lineage>
        <taxon>Eukaryota</taxon>
        <taxon>Metazoa</taxon>
        <taxon>Ecdysozoa</taxon>
        <taxon>Arthropoda</taxon>
        <taxon>Chelicerata</taxon>
        <taxon>Arachnida</taxon>
        <taxon>Araneae</taxon>
        <taxon>Araneomorphae</taxon>
        <taxon>Entelegynae</taxon>
        <taxon>Eresoidea</taxon>
        <taxon>Eresidae</taxon>
        <taxon>Stegodyphus</taxon>
    </lineage>
</organism>
<dbReference type="EMBL" id="KK112011">
    <property type="protein sequence ID" value="KFM56540.1"/>
    <property type="molecule type" value="Genomic_DNA"/>
</dbReference>
<protein>
    <submittedName>
        <fullName evidence="2">Uncharacterized protein</fullName>
    </submittedName>
</protein>
<evidence type="ECO:0000256" key="1">
    <source>
        <dbReference type="SAM" id="Phobius"/>
    </source>
</evidence>
<keyword evidence="1" id="KW-0472">Membrane</keyword>
<proteinExistence type="predicted"/>
<dbReference type="AlphaFoldDB" id="A0A087SUK1"/>